<gene>
    <name evidence="4" type="ORF">SAMN05216203_2216</name>
</gene>
<keyword evidence="5" id="KW-1185">Reference proteome</keyword>
<proteinExistence type="predicted"/>
<reference evidence="4 5" key="1">
    <citation type="submission" date="2016-10" db="EMBL/GenBank/DDBJ databases">
        <authorList>
            <person name="de Groot N.N."/>
        </authorList>
    </citation>
    <scope>NUCLEOTIDE SEQUENCE [LARGE SCALE GENOMIC DNA]</scope>
    <source>
        <strain evidence="4 5">CGMCC 1.9167</strain>
    </source>
</reference>
<dbReference type="InterPro" id="IPR058581">
    <property type="entry name" value="TM_HPP"/>
</dbReference>
<feature type="domain" description="CBS" evidence="3">
    <location>
        <begin position="347"/>
        <end position="406"/>
    </location>
</feature>
<dbReference type="SMART" id="SM00116">
    <property type="entry name" value="CBS"/>
    <property type="match status" value="2"/>
</dbReference>
<evidence type="ECO:0000256" key="1">
    <source>
        <dbReference type="PROSITE-ProRule" id="PRU00703"/>
    </source>
</evidence>
<name>A0A1I6IFG5_9GAMM</name>
<dbReference type="RefSeq" id="WP_092012170.1">
    <property type="nucleotide sequence ID" value="NZ_FOYW01000001.1"/>
</dbReference>
<feature type="transmembrane region" description="Helical" evidence="2">
    <location>
        <begin position="65"/>
        <end position="84"/>
    </location>
</feature>
<evidence type="ECO:0000313" key="5">
    <source>
        <dbReference type="Proteomes" id="UP000198644"/>
    </source>
</evidence>
<dbReference type="STRING" id="650891.SAMN05216203_2216"/>
<dbReference type="Pfam" id="PF00571">
    <property type="entry name" value="CBS"/>
    <property type="match status" value="2"/>
</dbReference>
<sequence length="416" mass="45576">MPDNIRKRAGARLFLRKLLEFTGVGVSGRQSLSSLPLIDRLKIGIAAAISILAVILFSQQFSSTPHWPVLVASMGASAILLFALPNSPLAQPWSFVGGHLLPAAIGVACAQFFPDLAIAAAATVGISLFAMYLFECVHPPGGAAALVPVIAAQDQPLGFDFVFYPVGLNVLVMLAIAIMLNRYWLGKSYPVPPVREEDPAHRHNDPSPMKRLGIRPEDLHHALSEYTSFLDVNEQDLNQLYGMAQSIAYRRRMGEVTCADIMSTDLITVEYGTDLEDAWALLRYHKVKILPVVDRAHRITGVISLVDFLKRANLKTYRTFAEDIEAFLRKSSPFTPTEKPEVVGQIMATEVFSARQSDHIANLVPLLSDKGLHHIPIVDAEDRLVGMVTQSDLIAALYNRELPDDPPARGNVAAAQ</sequence>
<dbReference type="EMBL" id="FOYW01000001">
    <property type="protein sequence ID" value="SFR65423.1"/>
    <property type="molecule type" value="Genomic_DNA"/>
</dbReference>
<evidence type="ECO:0000259" key="3">
    <source>
        <dbReference type="PROSITE" id="PS51371"/>
    </source>
</evidence>
<dbReference type="AlphaFoldDB" id="A0A1I6IFG5"/>
<keyword evidence="2" id="KW-1133">Transmembrane helix</keyword>
<organism evidence="4 5">
    <name type="scientific">Marinobacter daqiaonensis</name>
    <dbReference type="NCBI Taxonomy" id="650891"/>
    <lineage>
        <taxon>Bacteria</taxon>
        <taxon>Pseudomonadati</taxon>
        <taxon>Pseudomonadota</taxon>
        <taxon>Gammaproteobacteria</taxon>
        <taxon>Pseudomonadales</taxon>
        <taxon>Marinobacteraceae</taxon>
        <taxon>Marinobacter</taxon>
    </lineage>
</organism>
<dbReference type="CDD" id="cd04600">
    <property type="entry name" value="CBS_pair_HPP_assoc"/>
    <property type="match status" value="1"/>
</dbReference>
<feature type="transmembrane region" description="Helical" evidence="2">
    <location>
        <begin position="90"/>
        <end position="109"/>
    </location>
</feature>
<feature type="transmembrane region" description="Helical" evidence="2">
    <location>
        <begin position="161"/>
        <end position="180"/>
    </location>
</feature>
<dbReference type="InterPro" id="IPR046342">
    <property type="entry name" value="CBS_dom_sf"/>
</dbReference>
<dbReference type="Gene3D" id="3.10.580.10">
    <property type="entry name" value="CBS-domain"/>
    <property type="match status" value="1"/>
</dbReference>
<feature type="transmembrane region" description="Helical" evidence="2">
    <location>
        <begin position="41"/>
        <end position="58"/>
    </location>
</feature>
<dbReference type="PANTHER" id="PTHR33741:SF5">
    <property type="entry name" value="TRANSMEMBRANE PROTEIN DDB_G0269096-RELATED"/>
    <property type="match status" value="1"/>
</dbReference>
<protein>
    <submittedName>
        <fullName evidence="4">CBS domain-containing membrane protein</fullName>
    </submittedName>
</protein>
<feature type="domain" description="CBS" evidence="3">
    <location>
        <begin position="262"/>
        <end position="322"/>
    </location>
</feature>
<accession>A0A1I6IFG5</accession>
<dbReference type="PROSITE" id="PS51371">
    <property type="entry name" value="CBS"/>
    <property type="match status" value="2"/>
</dbReference>
<dbReference type="InterPro" id="IPR000644">
    <property type="entry name" value="CBS_dom"/>
</dbReference>
<keyword evidence="1" id="KW-0129">CBS domain</keyword>
<dbReference type="OrthoDB" id="9811720at2"/>
<evidence type="ECO:0000256" key="2">
    <source>
        <dbReference type="SAM" id="Phobius"/>
    </source>
</evidence>
<keyword evidence="2" id="KW-0472">Membrane</keyword>
<dbReference type="SUPFAM" id="SSF54631">
    <property type="entry name" value="CBS-domain pair"/>
    <property type="match status" value="1"/>
</dbReference>
<dbReference type="PANTHER" id="PTHR33741">
    <property type="entry name" value="TRANSMEMBRANE PROTEIN DDB_G0269096-RELATED"/>
    <property type="match status" value="1"/>
</dbReference>
<dbReference type="Pfam" id="PF04982">
    <property type="entry name" value="TM_HPP"/>
    <property type="match status" value="1"/>
</dbReference>
<evidence type="ECO:0000313" key="4">
    <source>
        <dbReference type="EMBL" id="SFR65423.1"/>
    </source>
</evidence>
<dbReference type="Proteomes" id="UP000198644">
    <property type="component" value="Unassembled WGS sequence"/>
</dbReference>
<dbReference type="InterPro" id="IPR007065">
    <property type="entry name" value="HPP"/>
</dbReference>
<keyword evidence="2" id="KW-0812">Transmembrane</keyword>